<dbReference type="Pfam" id="PF00581">
    <property type="entry name" value="Rhodanese"/>
    <property type="match status" value="1"/>
</dbReference>
<evidence type="ECO:0000313" key="3">
    <source>
        <dbReference type="Proteomes" id="UP001597375"/>
    </source>
</evidence>
<name>A0ABW5D4X8_9BACT</name>
<sequence length="175" mass="19473">MDVETTMGEVMAAMPGARRALFAKYHLGGCQSCAFDDGESLAKLCERAELDAPEVLAHLLASHEHDLTMLMEPEAVKARIDGGEEIHWVDIRTREEFEAVRIPGAEFFNPALQDKIFTAKPGGLVVLYDHTGKYVLDQVAWFRGHKIANAFGLTGGIDAWSQKVDPKIMRYRVEV</sequence>
<accession>A0ABW5D4X8</accession>
<reference evidence="3" key="1">
    <citation type="journal article" date="2019" name="Int. J. Syst. Evol. Microbiol.">
        <title>The Global Catalogue of Microorganisms (GCM) 10K type strain sequencing project: providing services to taxonomists for standard genome sequencing and annotation.</title>
        <authorList>
            <consortium name="The Broad Institute Genomics Platform"/>
            <consortium name="The Broad Institute Genome Sequencing Center for Infectious Disease"/>
            <person name="Wu L."/>
            <person name="Ma J."/>
        </authorList>
    </citation>
    <scope>NUCLEOTIDE SEQUENCE [LARGE SCALE GENOMIC DNA]</scope>
    <source>
        <strain evidence="3">CGMCC 4.7106</strain>
    </source>
</reference>
<dbReference type="SUPFAM" id="SSF52821">
    <property type="entry name" value="Rhodanese/Cell cycle control phosphatase"/>
    <property type="match status" value="1"/>
</dbReference>
<comment type="caution">
    <text evidence="2">The sequence shown here is derived from an EMBL/GenBank/DDBJ whole genome shotgun (WGS) entry which is preliminary data.</text>
</comment>
<dbReference type="RefSeq" id="WP_386818652.1">
    <property type="nucleotide sequence ID" value="NZ_JBHUIT010000002.1"/>
</dbReference>
<dbReference type="EMBL" id="JBHUIT010000002">
    <property type="protein sequence ID" value="MFD2255897.1"/>
    <property type="molecule type" value="Genomic_DNA"/>
</dbReference>
<dbReference type="SMART" id="SM00450">
    <property type="entry name" value="RHOD"/>
    <property type="match status" value="1"/>
</dbReference>
<proteinExistence type="predicted"/>
<protein>
    <submittedName>
        <fullName evidence="2">Rhodanese-like domain-containing protein</fullName>
    </submittedName>
</protein>
<evidence type="ECO:0000313" key="2">
    <source>
        <dbReference type="EMBL" id="MFD2255897.1"/>
    </source>
</evidence>
<dbReference type="InterPro" id="IPR038062">
    <property type="entry name" value="ScdA-like_N_sf"/>
</dbReference>
<feature type="domain" description="Rhodanese" evidence="1">
    <location>
        <begin position="82"/>
        <end position="169"/>
    </location>
</feature>
<evidence type="ECO:0000259" key="1">
    <source>
        <dbReference type="PROSITE" id="PS50206"/>
    </source>
</evidence>
<gene>
    <name evidence="2" type="ORF">ACFSSA_04335</name>
</gene>
<dbReference type="CDD" id="cd00158">
    <property type="entry name" value="RHOD"/>
    <property type="match status" value="1"/>
</dbReference>
<keyword evidence="3" id="KW-1185">Reference proteome</keyword>
<dbReference type="InterPro" id="IPR001763">
    <property type="entry name" value="Rhodanese-like_dom"/>
</dbReference>
<organism evidence="2 3">
    <name type="scientific">Luteolibacter algae</name>
    <dbReference type="NCBI Taxonomy" id="454151"/>
    <lineage>
        <taxon>Bacteria</taxon>
        <taxon>Pseudomonadati</taxon>
        <taxon>Verrucomicrobiota</taxon>
        <taxon>Verrucomicrobiia</taxon>
        <taxon>Verrucomicrobiales</taxon>
        <taxon>Verrucomicrobiaceae</taxon>
        <taxon>Luteolibacter</taxon>
    </lineage>
</organism>
<dbReference type="PROSITE" id="PS50206">
    <property type="entry name" value="RHODANESE_3"/>
    <property type="match status" value="1"/>
</dbReference>
<dbReference type="Proteomes" id="UP001597375">
    <property type="component" value="Unassembled WGS sequence"/>
</dbReference>
<dbReference type="InterPro" id="IPR036873">
    <property type="entry name" value="Rhodanese-like_dom_sf"/>
</dbReference>
<dbReference type="Gene3D" id="3.40.250.10">
    <property type="entry name" value="Rhodanese-like domain"/>
    <property type="match status" value="1"/>
</dbReference>
<dbReference type="Gene3D" id="1.10.3910.10">
    <property type="entry name" value="SP0561-like"/>
    <property type="match status" value="1"/>
</dbReference>